<evidence type="ECO:0000256" key="1">
    <source>
        <dbReference type="SAM" id="Phobius"/>
    </source>
</evidence>
<feature type="domain" description="7TM GPCR serpentine receptor class x (Srx)" evidence="2">
    <location>
        <begin position="26"/>
        <end position="198"/>
    </location>
</feature>
<keyword evidence="1" id="KW-0472">Membrane</keyword>
<feature type="transmembrane region" description="Helical" evidence="1">
    <location>
        <begin position="48"/>
        <end position="73"/>
    </location>
</feature>
<evidence type="ECO:0000313" key="4">
    <source>
        <dbReference type="WBParaSite" id="L893_g12790.t1"/>
    </source>
</evidence>
<accession>A0A1I7Y500</accession>
<keyword evidence="1" id="KW-1133">Transmembrane helix</keyword>
<feature type="transmembrane region" description="Helical" evidence="1">
    <location>
        <begin position="178"/>
        <end position="198"/>
    </location>
</feature>
<dbReference type="InterPro" id="IPR019430">
    <property type="entry name" value="7TM_GPCR_serpentine_rcpt_Srx"/>
</dbReference>
<dbReference type="AlphaFoldDB" id="A0A1I7Y500"/>
<dbReference type="WBParaSite" id="L893_g12790.t1">
    <property type="protein sequence ID" value="L893_g12790.t1"/>
    <property type="gene ID" value="L893_g12790"/>
</dbReference>
<dbReference type="Proteomes" id="UP000095287">
    <property type="component" value="Unplaced"/>
</dbReference>
<feature type="transmembrane region" description="Helical" evidence="1">
    <location>
        <begin position="12"/>
        <end position="36"/>
    </location>
</feature>
<dbReference type="Pfam" id="PF10328">
    <property type="entry name" value="7TM_GPCR_Srx"/>
    <property type="match status" value="1"/>
</dbReference>
<evidence type="ECO:0000259" key="2">
    <source>
        <dbReference type="Pfam" id="PF10328"/>
    </source>
</evidence>
<reference evidence="4" key="1">
    <citation type="submission" date="2016-11" db="UniProtKB">
        <authorList>
            <consortium name="WormBaseParasite"/>
        </authorList>
    </citation>
    <scope>IDENTIFICATION</scope>
</reference>
<proteinExistence type="predicted"/>
<evidence type="ECO:0000313" key="3">
    <source>
        <dbReference type="Proteomes" id="UP000095287"/>
    </source>
</evidence>
<organism evidence="3 4">
    <name type="scientific">Steinernema glaseri</name>
    <dbReference type="NCBI Taxonomy" id="37863"/>
    <lineage>
        <taxon>Eukaryota</taxon>
        <taxon>Metazoa</taxon>
        <taxon>Ecdysozoa</taxon>
        <taxon>Nematoda</taxon>
        <taxon>Chromadorea</taxon>
        <taxon>Rhabditida</taxon>
        <taxon>Tylenchina</taxon>
        <taxon>Panagrolaimomorpha</taxon>
        <taxon>Strongyloidoidea</taxon>
        <taxon>Steinernematidae</taxon>
        <taxon>Steinernema</taxon>
    </lineage>
</organism>
<protein>
    <submittedName>
        <fullName evidence="4">7TM_GPCR_Srx domain-containing protein</fullName>
    </submittedName>
</protein>
<keyword evidence="3" id="KW-1185">Reference proteome</keyword>
<feature type="transmembrane region" description="Helical" evidence="1">
    <location>
        <begin position="126"/>
        <end position="145"/>
    </location>
</feature>
<dbReference type="SUPFAM" id="SSF81321">
    <property type="entry name" value="Family A G protein-coupled receptor-like"/>
    <property type="match status" value="1"/>
</dbReference>
<name>A0A1I7Y500_9BILA</name>
<keyword evidence="1" id="KW-0812">Transmembrane</keyword>
<feature type="transmembrane region" description="Helical" evidence="1">
    <location>
        <begin position="85"/>
        <end position="105"/>
    </location>
</feature>
<sequence length="203" mass="22687">MAETVPSYIRVIIGSVYLTSAFLLLVITAVVIMAIVTSKKMRNSSTYFIILNIEVAAALQLIVHVIGGLMAIANTKFVVWIDKRLGAVAQLGWCTVNVLALALALNRLSFFTDVNLLKHLQSFVPTTVLVVLSWLCGLYFFVVLLSPDAGLRFIMEDLQWNYEDSPLLPLLSMSERAIIVPAFAISFFVYVVICFKIWKYPSF</sequence>